<evidence type="ECO:0000256" key="1">
    <source>
        <dbReference type="SAM" id="MobiDB-lite"/>
    </source>
</evidence>
<dbReference type="AlphaFoldDB" id="A0A8H4B270"/>
<dbReference type="Proteomes" id="UP000439903">
    <property type="component" value="Unassembled WGS sequence"/>
</dbReference>
<organism evidence="2 3">
    <name type="scientific">Gigaspora margarita</name>
    <dbReference type="NCBI Taxonomy" id="4874"/>
    <lineage>
        <taxon>Eukaryota</taxon>
        <taxon>Fungi</taxon>
        <taxon>Fungi incertae sedis</taxon>
        <taxon>Mucoromycota</taxon>
        <taxon>Glomeromycotina</taxon>
        <taxon>Glomeromycetes</taxon>
        <taxon>Diversisporales</taxon>
        <taxon>Gigasporaceae</taxon>
        <taxon>Gigaspora</taxon>
    </lineage>
</organism>
<keyword evidence="3" id="KW-1185">Reference proteome</keyword>
<comment type="caution">
    <text evidence="2">The sequence shown here is derived from an EMBL/GenBank/DDBJ whole genome shotgun (WGS) entry which is preliminary data.</text>
</comment>
<evidence type="ECO:0000313" key="3">
    <source>
        <dbReference type="Proteomes" id="UP000439903"/>
    </source>
</evidence>
<proteinExistence type="predicted"/>
<protein>
    <submittedName>
        <fullName evidence="2">Uncharacterized protein</fullName>
    </submittedName>
</protein>
<accession>A0A8H4B270</accession>
<dbReference type="EMBL" id="WTPW01000051">
    <property type="protein sequence ID" value="KAF0554332.1"/>
    <property type="molecule type" value="Genomic_DNA"/>
</dbReference>
<name>A0A8H4B270_GIGMA</name>
<gene>
    <name evidence="2" type="ORF">F8M41_019412</name>
</gene>
<evidence type="ECO:0000313" key="2">
    <source>
        <dbReference type="EMBL" id="KAF0554332.1"/>
    </source>
</evidence>
<sequence>MNTAMLIPFLSQELDLDEFEYHDTYGDSLDDELDSDNDYSNKACLKIPKMKPCVKNSPYTTSPVITPFKPPVHPDSPMLASYGKQR</sequence>
<feature type="region of interest" description="Disordered" evidence="1">
    <location>
        <begin position="64"/>
        <end position="86"/>
    </location>
</feature>
<reference evidence="2 3" key="1">
    <citation type="journal article" date="2019" name="Environ. Microbiol.">
        <title>At the nexus of three kingdoms: the genome of the mycorrhizal fungus Gigaspora margarita provides insights into plant, endobacterial and fungal interactions.</title>
        <authorList>
            <person name="Venice F."/>
            <person name="Ghignone S."/>
            <person name="Salvioli di Fossalunga A."/>
            <person name="Amselem J."/>
            <person name="Novero M."/>
            <person name="Xianan X."/>
            <person name="Sedzielewska Toro K."/>
            <person name="Morin E."/>
            <person name="Lipzen A."/>
            <person name="Grigoriev I.V."/>
            <person name="Henrissat B."/>
            <person name="Martin F.M."/>
            <person name="Bonfante P."/>
        </authorList>
    </citation>
    <scope>NUCLEOTIDE SEQUENCE [LARGE SCALE GENOMIC DNA]</scope>
    <source>
        <strain evidence="2 3">BEG34</strain>
    </source>
</reference>